<evidence type="ECO:0000256" key="6">
    <source>
        <dbReference type="RuleBase" id="RU003494"/>
    </source>
</evidence>
<dbReference type="InterPro" id="IPR036282">
    <property type="entry name" value="Glutathione-S-Trfase_C_sf"/>
</dbReference>
<reference evidence="9 10" key="1">
    <citation type="submission" date="2018-11" db="EMBL/GenBank/DDBJ databases">
        <title>Genome assembly of Steccherinum ochraceum LE-BIN_3174, the white-rot fungus of the Steccherinaceae family (The Residual Polyporoid clade, Polyporales, Basidiomycota).</title>
        <authorList>
            <person name="Fedorova T.V."/>
            <person name="Glazunova O.A."/>
            <person name="Landesman E.O."/>
            <person name="Moiseenko K.V."/>
            <person name="Psurtseva N.V."/>
            <person name="Savinova O.S."/>
            <person name="Shakhova N.V."/>
            <person name="Tyazhelova T.V."/>
            <person name="Vasina D.V."/>
        </authorList>
    </citation>
    <scope>NUCLEOTIDE SEQUENCE [LARGE SCALE GENOMIC DNA]</scope>
    <source>
        <strain evidence="9 10">LE-BIN_3174</strain>
    </source>
</reference>
<keyword evidence="10" id="KW-1185">Reference proteome</keyword>
<dbReference type="PANTHER" id="PTHR44051">
    <property type="entry name" value="GLUTATHIONE S-TRANSFERASE-RELATED"/>
    <property type="match status" value="1"/>
</dbReference>
<evidence type="ECO:0000256" key="1">
    <source>
        <dbReference type="ARBA" id="ARBA00007409"/>
    </source>
</evidence>
<dbReference type="SFLD" id="SFLDG00358">
    <property type="entry name" value="Main_(cytGST)"/>
    <property type="match status" value="1"/>
</dbReference>
<dbReference type="OrthoDB" id="2098326at2759"/>
<dbReference type="InterPro" id="IPR004046">
    <property type="entry name" value="GST_C"/>
</dbReference>
<dbReference type="AlphaFoldDB" id="A0A4V2MW04"/>
<gene>
    <name evidence="9" type="primary">GST2_9</name>
    <name evidence="9" type="ORF">EIP91_004108</name>
</gene>
<dbReference type="FunFam" id="1.20.1050.130:FF:000016">
    <property type="entry name" value="Glutathione S-transferase 1"/>
    <property type="match status" value="1"/>
</dbReference>
<dbReference type="InterPro" id="IPR010987">
    <property type="entry name" value="Glutathione-S-Trfase_C-like"/>
</dbReference>
<keyword evidence="3 9" id="KW-0808">Transferase</keyword>
<dbReference type="InterPro" id="IPR004045">
    <property type="entry name" value="Glutathione_S-Trfase_N"/>
</dbReference>
<feature type="domain" description="GST C-terminal" evidence="8">
    <location>
        <begin position="95"/>
        <end position="221"/>
    </location>
</feature>
<dbReference type="CDD" id="cd03048">
    <property type="entry name" value="GST_N_Ure2p_like"/>
    <property type="match status" value="1"/>
</dbReference>
<dbReference type="SFLD" id="SFLDS00019">
    <property type="entry name" value="Glutathione_Transferase_(cytos"/>
    <property type="match status" value="1"/>
</dbReference>
<dbReference type="SFLD" id="SFLDG01151">
    <property type="entry name" value="Main.2:_Nu-like"/>
    <property type="match status" value="1"/>
</dbReference>
<evidence type="ECO:0000256" key="2">
    <source>
        <dbReference type="ARBA" id="ARBA00012452"/>
    </source>
</evidence>
<dbReference type="EC" id="2.5.1.18" evidence="2"/>
<accession>A0A4V2MW04</accession>
<dbReference type="Gene3D" id="1.20.1050.130">
    <property type="match status" value="1"/>
</dbReference>
<dbReference type="GO" id="GO:0005737">
    <property type="term" value="C:cytoplasm"/>
    <property type="evidence" value="ECO:0007669"/>
    <property type="project" value="UniProtKB-ARBA"/>
</dbReference>
<name>A0A4V2MW04_9APHY</name>
<dbReference type="Proteomes" id="UP000292702">
    <property type="component" value="Unassembled WGS sequence"/>
</dbReference>
<evidence type="ECO:0000256" key="5">
    <source>
        <dbReference type="ARBA" id="ARBA00060024"/>
    </source>
</evidence>
<dbReference type="PANTHER" id="PTHR44051:SF3">
    <property type="entry name" value="TRANSCRIPTIONAL REGULATOR URE2"/>
    <property type="match status" value="1"/>
</dbReference>
<comment type="caution">
    <text evidence="9">The sequence shown here is derived from an EMBL/GenBank/DDBJ whole genome shotgun (WGS) entry which is preliminary data.</text>
</comment>
<dbReference type="InterPro" id="IPR040079">
    <property type="entry name" value="Glutathione_S-Trfase"/>
</dbReference>
<dbReference type="STRING" id="92696.A0A4V2MW04"/>
<dbReference type="Pfam" id="PF00043">
    <property type="entry name" value="GST_C"/>
    <property type="match status" value="1"/>
</dbReference>
<dbReference type="EMBL" id="RWJN01000237">
    <property type="protein sequence ID" value="TCD64427.1"/>
    <property type="molecule type" value="Genomic_DNA"/>
</dbReference>
<evidence type="ECO:0000256" key="3">
    <source>
        <dbReference type="ARBA" id="ARBA00022679"/>
    </source>
</evidence>
<evidence type="ECO:0000259" key="7">
    <source>
        <dbReference type="PROSITE" id="PS50404"/>
    </source>
</evidence>
<comment type="catalytic activity">
    <reaction evidence="4">
        <text>RX + glutathione = an S-substituted glutathione + a halide anion + H(+)</text>
        <dbReference type="Rhea" id="RHEA:16437"/>
        <dbReference type="ChEBI" id="CHEBI:15378"/>
        <dbReference type="ChEBI" id="CHEBI:16042"/>
        <dbReference type="ChEBI" id="CHEBI:17792"/>
        <dbReference type="ChEBI" id="CHEBI:57925"/>
        <dbReference type="ChEBI" id="CHEBI:90779"/>
        <dbReference type="EC" id="2.5.1.18"/>
    </reaction>
</comment>
<organism evidence="9 10">
    <name type="scientific">Steccherinum ochraceum</name>
    <dbReference type="NCBI Taxonomy" id="92696"/>
    <lineage>
        <taxon>Eukaryota</taxon>
        <taxon>Fungi</taxon>
        <taxon>Dikarya</taxon>
        <taxon>Basidiomycota</taxon>
        <taxon>Agaricomycotina</taxon>
        <taxon>Agaricomycetes</taxon>
        <taxon>Polyporales</taxon>
        <taxon>Steccherinaceae</taxon>
        <taxon>Steccherinum</taxon>
    </lineage>
</organism>
<protein>
    <recommendedName>
        <fullName evidence="2">glutathione transferase</fullName>
        <ecNumber evidence="2">2.5.1.18</ecNumber>
    </recommendedName>
</protein>
<dbReference type="Pfam" id="PF02798">
    <property type="entry name" value="GST_N"/>
    <property type="match status" value="1"/>
</dbReference>
<evidence type="ECO:0000259" key="8">
    <source>
        <dbReference type="PROSITE" id="PS50405"/>
    </source>
</evidence>
<dbReference type="PROSITE" id="PS50405">
    <property type="entry name" value="GST_CTER"/>
    <property type="match status" value="1"/>
</dbReference>
<dbReference type="SUPFAM" id="SSF52833">
    <property type="entry name" value="Thioredoxin-like"/>
    <property type="match status" value="1"/>
</dbReference>
<dbReference type="GO" id="GO:0004364">
    <property type="term" value="F:glutathione transferase activity"/>
    <property type="evidence" value="ECO:0007669"/>
    <property type="project" value="UniProtKB-EC"/>
</dbReference>
<comment type="function">
    <text evidence="5">Involved in the oxidative stress response and detoxification.</text>
</comment>
<dbReference type="SUPFAM" id="SSF47616">
    <property type="entry name" value="GST C-terminal domain-like"/>
    <property type="match status" value="1"/>
</dbReference>
<sequence>MPQKHFTLWTHETGPNPWKVAFVLNELGLEYESKYIDFHTKEQKGPEYLKITPNGRVPALIDHKNGDYTVWESGAILLYLVDKYDKENRLTVPVDHPERHQLYQWLFFQTSGQGPYVGQVGWFTWYHPERLPSVLERYKKETKRVLGVLEIVLSKQEWLVGGKMTIADMIFISWTSASGILLGEDLDFEKEFPATYKWHSKLMELPSVKAAHEEQARATALMKKGKAF</sequence>
<evidence type="ECO:0000256" key="4">
    <source>
        <dbReference type="ARBA" id="ARBA00047960"/>
    </source>
</evidence>
<proteinExistence type="inferred from homology"/>
<evidence type="ECO:0000313" key="10">
    <source>
        <dbReference type="Proteomes" id="UP000292702"/>
    </source>
</evidence>
<feature type="domain" description="GST N-terminal" evidence="7">
    <location>
        <begin position="4"/>
        <end position="88"/>
    </location>
</feature>
<dbReference type="InterPro" id="IPR036249">
    <property type="entry name" value="Thioredoxin-like_sf"/>
</dbReference>
<dbReference type="PROSITE" id="PS50404">
    <property type="entry name" value="GST_NTER"/>
    <property type="match status" value="1"/>
</dbReference>
<comment type="similarity">
    <text evidence="1 6">Belongs to the GST superfamily.</text>
</comment>
<dbReference type="GO" id="GO:0005634">
    <property type="term" value="C:nucleus"/>
    <property type="evidence" value="ECO:0007669"/>
    <property type="project" value="UniProtKB-ARBA"/>
</dbReference>
<evidence type="ECO:0000313" key="9">
    <source>
        <dbReference type="EMBL" id="TCD64427.1"/>
    </source>
</evidence>